<gene>
    <name evidence="8" type="ORF">AUN14_15000</name>
    <name evidence="7" type="ORF">FZI19_10375</name>
</gene>
<dbReference type="Proteomes" id="UP000469927">
    <property type="component" value="Unassembled WGS sequence"/>
</dbReference>
<dbReference type="PANTHER" id="PTHR46577:SF1">
    <property type="entry name" value="HTH-TYPE TRANSCRIPTIONAL REGULATORY PROTEIN GABR"/>
    <property type="match status" value="1"/>
</dbReference>
<dbReference type="InterPro" id="IPR036388">
    <property type="entry name" value="WH-like_DNA-bd_sf"/>
</dbReference>
<evidence type="ECO:0000256" key="1">
    <source>
        <dbReference type="ARBA" id="ARBA00005384"/>
    </source>
</evidence>
<dbReference type="OrthoDB" id="9808770at2"/>
<dbReference type="GO" id="GO:0030170">
    <property type="term" value="F:pyridoxal phosphate binding"/>
    <property type="evidence" value="ECO:0007669"/>
    <property type="project" value="InterPro"/>
</dbReference>
<dbReference type="InterPro" id="IPR015421">
    <property type="entry name" value="PyrdxlP-dep_Trfase_major"/>
</dbReference>
<reference evidence="8 9" key="1">
    <citation type="submission" date="2016-12" db="EMBL/GenBank/DDBJ databases">
        <title>Analysis of the Molecular Diversity Among Cronobacter Species Isolated from Filth Flies Using a Pan Genomic DNA Microarray.</title>
        <authorList>
            <person name="Pava-Ripoll M."/>
            <person name="Tall B."/>
            <person name="Farber J."/>
            <person name="Fanning S."/>
            <person name="Lehner A."/>
            <person name="Stephan R."/>
            <person name="Pagotto F."/>
            <person name="Iverson C."/>
            <person name="Ziobro G."/>
            <person name="Miller A."/>
            <person name="Pearson R."/>
            <person name="Yan Q."/>
            <person name="Kim M."/>
            <person name="Jeong S."/>
            <person name="Park J."/>
            <person name="Jun S."/>
            <person name="Choi H."/>
            <person name="Chung T."/>
            <person name="Yoo Y."/>
            <person name="Park E."/>
            <person name="Hwang S."/>
            <person name="Lee B."/>
            <person name="Sathyamoorthy V."/>
            <person name="Carter L."/>
            <person name="Mammel M."/>
            <person name="Jackson S."/>
            <person name="Kothary M."/>
            <person name="Patel I."/>
            <person name="Grim C."/>
            <person name="Gopinath G."/>
            <person name="Gangiredla J."/>
            <person name="Chase H."/>
        </authorList>
    </citation>
    <scope>NUCLEOTIDE SEQUENCE [LARGE SCALE GENOMIC DNA]</scope>
    <source>
        <strain evidence="8 9">MOD1-Md1s</strain>
    </source>
</reference>
<reference evidence="7 10" key="2">
    <citation type="submission" date="2019-08" db="EMBL/GenBank/DDBJ databases">
        <title>Prevalence, distribution, and phylogeny of type two toxin-antitoxin genes possessed by Cronobacter species where C. sakazakii homologs follow sequence type lineages.</title>
        <authorList>
            <person name="Finkelstein S."/>
            <person name="Negrete F."/>
            <person name="Jang H."/>
            <person name="Gopinath G.R."/>
            <person name="Tall B.D."/>
        </authorList>
    </citation>
    <scope>NUCLEOTIDE SEQUENCE [LARGE SCALE GENOMIC DNA]</scope>
    <source>
        <strain evidence="7 10">MOD1_GK1257</strain>
    </source>
</reference>
<dbReference type="Gene3D" id="3.40.640.10">
    <property type="entry name" value="Type I PLP-dependent aspartate aminotransferase-like (Major domain)"/>
    <property type="match status" value="1"/>
</dbReference>
<dbReference type="CDD" id="cd07377">
    <property type="entry name" value="WHTH_GntR"/>
    <property type="match status" value="1"/>
</dbReference>
<keyword evidence="3" id="KW-0805">Transcription regulation</keyword>
<dbReference type="PROSITE" id="PS50949">
    <property type="entry name" value="HTH_GNTR"/>
    <property type="match status" value="1"/>
</dbReference>
<evidence type="ECO:0000313" key="8">
    <source>
        <dbReference type="EMBL" id="PUX12371.1"/>
    </source>
</evidence>
<dbReference type="InterPro" id="IPR015424">
    <property type="entry name" value="PyrdxlP-dep_Trfase"/>
</dbReference>
<dbReference type="InterPro" id="IPR051446">
    <property type="entry name" value="HTH_trans_reg/aminotransferase"/>
</dbReference>
<keyword evidence="8" id="KW-0032">Aminotransferase</keyword>
<sequence>MKPGYREIYQRYRQNIRDGVLKPGDRVPSIRLLAQELQVAKKTVEAAYAVLVGEGYLVSRGPQGTCVNPALASVPRPAAPAPALPAGNDGLLTLHEPDGFLRPGIPSLDRFPYKKWLLLCARATRAMRPEEMVNPPVAGFAPLRAAIASYLTISRGVACNADDIFITSGYRGNLLLTLQALLGHGDRVALEEPGYFVGQRLLKARAPALYPVPVDDEGIQVAHLQRHCPDARLAIVTPSHHSPLGVTLSLPRKQQLLAWASQHNAWIVEDDYDGEFHYTRNVLPSLKSLDTDDRVIYIGTFSKTIMPSVRIGYLVMPRSARQAFLESGALFTGGQPLLMQKILAAFLSGGDFYAHLKKMRALYARRREMAIRALHQVYPGVFATPLEDGGMHVVAYLKTATCDEALARVWQQHQLQVNALSPWYLLPEKRYGLIIGYTNLRSQEEAVALLTRAVADTRALLGETG</sequence>
<dbReference type="InterPro" id="IPR000524">
    <property type="entry name" value="Tscrpt_reg_HTH_GntR"/>
</dbReference>
<protein>
    <submittedName>
        <fullName evidence="8">PLP-dependent aminotransferase family protein</fullName>
    </submittedName>
</protein>
<dbReference type="EMBL" id="WAGD01000028">
    <property type="protein sequence ID" value="KAB0880277.1"/>
    <property type="molecule type" value="Genomic_DNA"/>
</dbReference>
<comment type="similarity">
    <text evidence="1">In the C-terminal section; belongs to the class-I pyridoxal-phosphate-dependent aminotransferase family.</text>
</comment>
<dbReference type="InterPro" id="IPR004839">
    <property type="entry name" value="Aminotransferase_I/II_large"/>
</dbReference>
<dbReference type="Pfam" id="PF00155">
    <property type="entry name" value="Aminotran_1_2"/>
    <property type="match status" value="1"/>
</dbReference>
<evidence type="ECO:0000256" key="4">
    <source>
        <dbReference type="ARBA" id="ARBA00023125"/>
    </source>
</evidence>
<dbReference type="PANTHER" id="PTHR46577">
    <property type="entry name" value="HTH-TYPE TRANSCRIPTIONAL REGULATORY PROTEIN GABR"/>
    <property type="match status" value="1"/>
</dbReference>
<evidence type="ECO:0000313" key="9">
    <source>
        <dbReference type="Proteomes" id="UP000244378"/>
    </source>
</evidence>
<evidence type="ECO:0000313" key="10">
    <source>
        <dbReference type="Proteomes" id="UP000469927"/>
    </source>
</evidence>
<accession>A0A2T7AQW1</accession>
<keyword evidence="2" id="KW-0663">Pyridoxal phosphate</keyword>
<dbReference type="GO" id="GO:0003700">
    <property type="term" value="F:DNA-binding transcription factor activity"/>
    <property type="evidence" value="ECO:0007669"/>
    <property type="project" value="InterPro"/>
</dbReference>
<dbReference type="Proteomes" id="UP000244378">
    <property type="component" value="Unassembled WGS sequence"/>
</dbReference>
<dbReference type="GO" id="GO:0008483">
    <property type="term" value="F:transaminase activity"/>
    <property type="evidence" value="ECO:0007669"/>
    <property type="project" value="UniProtKB-KW"/>
</dbReference>
<keyword evidence="8" id="KW-0808">Transferase</keyword>
<dbReference type="InterPro" id="IPR036390">
    <property type="entry name" value="WH_DNA-bd_sf"/>
</dbReference>
<dbReference type="SUPFAM" id="SSF46785">
    <property type="entry name" value="Winged helix' DNA-binding domain"/>
    <property type="match status" value="1"/>
</dbReference>
<dbReference type="CDD" id="cd00609">
    <property type="entry name" value="AAT_like"/>
    <property type="match status" value="1"/>
</dbReference>
<feature type="domain" description="HTH gntR-type" evidence="6">
    <location>
        <begin position="2"/>
        <end position="70"/>
    </location>
</feature>
<dbReference type="Gene3D" id="1.10.10.10">
    <property type="entry name" value="Winged helix-like DNA-binding domain superfamily/Winged helix DNA-binding domain"/>
    <property type="match status" value="1"/>
</dbReference>
<evidence type="ECO:0000259" key="6">
    <source>
        <dbReference type="PROSITE" id="PS50949"/>
    </source>
</evidence>
<evidence type="ECO:0000256" key="3">
    <source>
        <dbReference type="ARBA" id="ARBA00023015"/>
    </source>
</evidence>
<evidence type="ECO:0000313" key="7">
    <source>
        <dbReference type="EMBL" id="KAB0880277.1"/>
    </source>
</evidence>
<keyword evidence="4" id="KW-0238">DNA-binding</keyword>
<dbReference type="SMART" id="SM00345">
    <property type="entry name" value="HTH_GNTR"/>
    <property type="match status" value="1"/>
</dbReference>
<dbReference type="RefSeq" id="WP_075193592.1">
    <property type="nucleotide sequence ID" value="NZ_JADKNN010000033.1"/>
</dbReference>
<evidence type="ECO:0000256" key="5">
    <source>
        <dbReference type="ARBA" id="ARBA00023163"/>
    </source>
</evidence>
<dbReference type="GO" id="GO:0003677">
    <property type="term" value="F:DNA binding"/>
    <property type="evidence" value="ECO:0007669"/>
    <property type="project" value="UniProtKB-KW"/>
</dbReference>
<dbReference type="EMBL" id="MSAE01000029">
    <property type="protein sequence ID" value="PUX12371.1"/>
    <property type="molecule type" value="Genomic_DNA"/>
</dbReference>
<name>A0A2T7AQW1_9ENTR</name>
<comment type="caution">
    <text evidence="8">The sequence shown here is derived from an EMBL/GenBank/DDBJ whole genome shotgun (WGS) entry which is preliminary data.</text>
</comment>
<keyword evidence="5" id="KW-0804">Transcription</keyword>
<dbReference type="SUPFAM" id="SSF53383">
    <property type="entry name" value="PLP-dependent transferases"/>
    <property type="match status" value="1"/>
</dbReference>
<proteinExistence type="inferred from homology"/>
<dbReference type="Pfam" id="PF00392">
    <property type="entry name" value="GntR"/>
    <property type="match status" value="1"/>
</dbReference>
<organism evidence="8 9">
    <name type="scientific">Cronobacter muytjensii</name>
    <dbReference type="NCBI Taxonomy" id="413501"/>
    <lineage>
        <taxon>Bacteria</taxon>
        <taxon>Pseudomonadati</taxon>
        <taxon>Pseudomonadota</taxon>
        <taxon>Gammaproteobacteria</taxon>
        <taxon>Enterobacterales</taxon>
        <taxon>Enterobacteriaceae</taxon>
        <taxon>Cronobacter</taxon>
    </lineage>
</organism>
<keyword evidence="10" id="KW-1185">Reference proteome</keyword>
<dbReference type="AlphaFoldDB" id="A0A2T7AQW1"/>
<evidence type="ECO:0000256" key="2">
    <source>
        <dbReference type="ARBA" id="ARBA00022898"/>
    </source>
</evidence>